<sequence>MRSKLFEHFYCPQVSSKDMQRTYEKNNSKNLVDTEQTRDLFEFHPFIDNTIKEEVSDLPTHAIKDHVAINKEDYSRFLDDCSTEVIDVGSLEYSQLFVHDNLEEFDIENKLDVSELLSQEMNDIMIVNGEIELDNKKLEEMEDLKHAYVLQGKETSAAVIVPKDTKVFNEEFNDMFPMEI</sequence>
<evidence type="ECO:0000313" key="2">
    <source>
        <dbReference type="Proteomes" id="UP000237000"/>
    </source>
</evidence>
<evidence type="ECO:0000313" key="1">
    <source>
        <dbReference type="EMBL" id="PON40498.1"/>
    </source>
</evidence>
<dbReference type="Proteomes" id="UP000237000">
    <property type="component" value="Unassembled WGS sequence"/>
</dbReference>
<reference evidence="2" key="1">
    <citation type="submission" date="2016-06" db="EMBL/GenBank/DDBJ databases">
        <title>Parallel loss of symbiosis genes in relatives of nitrogen-fixing non-legume Parasponia.</title>
        <authorList>
            <person name="Van Velzen R."/>
            <person name="Holmer R."/>
            <person name="Bu F."/>
            <person name="Rutten L."/>
            <person name="Van Zeijl A."/>
            <person name="Liu W."/>
            <person name="Santuari L."/>
            <person name="Cao Q."/>
            <person name="Sharma T."/>
            <person name="Shen D."/>
            <person name="Roswanjaya Y."/>
            <person name="Wardhani T."/>
            <person name="Kalhor M.S."/>
            <person name="Jansen J."/>
            <person name="Van den Hoogen J."/>
            <person name="Gungor B."/>
            <person name="Hartog M."/>
            <person name="Hontelez J."/>
            <person name="Verver J."/>
            <person name="Yang W.-C."/>
            <person name="Schijlen E."/>
            <person name="Repin R."/>
            <person name="Schilthuizen M."/>
            <person name="Schranz E."/>
            <person name="Heidstra R."/>
            <person name="Miyata K."/>
            <person name="Fedorova E."/>
            <person name="Kohlen W."/>
            <person name="Bisseling T."/>
            <person name="Smit S."/>
            <person name="Geurts R."/>
        </authorList>
    </citation>
    <scope>NUCLEOTIDE SEQUENCE [LARGE SCALE GENOMIC DNA]</scope>
    <source>
        <strain evidence="2">cv. RG33-2</strain>
    </source>
</reference>
<name>A0A2P5AVG6_TREOI</name>
<dbReference type="OrthoDB" id="10368514at2759"/>
<organism evidence="1 2">
    <name type="scientific">Trema orientale</name>
    <name type="common">Charcoal tree</name>
    <name type="synonym">Celtis orientalis</name>
    <dbReference type="NCBI Taxonomy" id="63057"/>
    <lineage>
        <taxon>Eukaryota</taxon>
        <taxon>Viridiplantae</taxon>
        <taxon>Streptophyta</taxon>
        <taxon>Embryophyta</taxon>
        <taxon>Tracheophyta</taxon>
        <taxon>Spermatophyta</taxon>
        <taxon>Magnoliopsida</taxon>
        <taxon>eudicotyledons</taxon>
        <taxon>Gunneridae</taxon>
        <taxon>Pentapetalae</taxon>
        <taxon>rosids</taxon>
        <taxon>fabids</taxon>
        <taxon>Rosales</taxon>
        <taxon>Cannabaceae</taxon>
        <taxon>Trema</taxon>
    </lineage>
</organism>
<dbReference type="EMBL" id="JXTC01000685">
    <property type="protein sequence ID" value="PON40498.1"/>
    <property type="molecule type" value="Genomic_DNA"/>
</dbReference>
<gene>
    <name evidence="1" type="ORF">TorRG33x02_340170</name>
</gene>
<comment type="caution">
    <text evidence="1">The sequence shown here is derived from an EMBL/GenBank/DDBJ whole genome shotgun (WGS) entry which is preliminary data.</text>
</comment>
<dbReference type="InParanoid" id="A0A2P5AVG6"/>
<keyword evidence="2" id="KW-1185">Reference proteome</keyword>
<accession>A0A2P5AVG6</accession>
<protein>
    <submittedName>
        <fullName evidence="1">Uncharacterized protein</fullName>
    </submittedName>
</protein>
<dbReference type="AlphaFoldDB" id="A0A2P5AVG6"/>
<proteinExistence type="predicted"/>